<gene>
    <name evidence="1" type="ORF">DSYM_11550</name>
</gene>
<evidence type="ECO:0000313" key="1">
    <source>
        <dbReference type="EMBL" id="BBO20456.1"/>
    </source>
</evidence>
<dbReference type="AlphaFoldDB" id="A0A809RW79"/>
<accession>A0A809RW79</accession>
<reference evidence="1" key="1">
    <citation type="journal article" name="DNA Res.">
        <title>The physiological potential of anammox bacteria as revealed by their core genome structure.</title>
        <authorList>
            <person name="Okubo T."/>
            <person name="Toyoda A."/>
            <person name="Fukuhara K."/>
            <person name="Uchiyama I."/>
            <person name="Harigaya Y."/>
            <person name="Kuroiwa M."/>
            <person name="Suzuki T."/>
            <person name="Murakami Y."/>
            <person name="Suwa Y."/>
            <person name="Takami H."/>
        </authorList>
    </citation>
    <scope>NUCLEOTIDE SEQUENCE</scope>
    <source>
        <strain evidence="1">317325-3</strain>
    </source>
</reference>
<protein>
    <recommendedName>
        <fullName evidence="3">DUF1018 domain-containing protein</fullName>
    </recommendedName>
</protein>
<organism evidence="1 2">
    <name type="scientific">Candidatus Desulfobacillus denitrificans</name>
    <dbReference type="NCBI Taxonomy" id="2608985"/>
    <lineage>
        <taxon>Bacteria</taxon>
        <taxon>Pseudomonadati</taxon>
        <taxon>Pseudomonadota</taxon>
        <taxon>Betaproteobacteria</taxon>
        <taxon>Candidatus Desulfobacillus</taxon>
    </lineage>
</organism>
<dbReference type="Pfam" id="PF06252">
    <property type="entry name" value="GemA"/>
    <property type="match status" value="1"/>
</dbReference>
<dbReference type="KEGG" id="ddz:DSYM_11550"/>
<proteinExistence type="predicted"/>
<dbReference type="EMBL" id="AP021857">
    <property type="protein sequence ID" value="BBO20456.1"/>
    <property type="molecule type" value="Genomic_DNA"/>
</dbReference>
<name>A0A809RW79_9PROT</name>
<dbReference type="Proteomes" id="UP000662914">
    <property type="component" value="Chromosome"/>
</dbReference>
<dbReference type="InterPro" id="IPR009363">
    <property type="entry name" value="Phage_Mu_Gp16"/>
</dbReference>
<evidence type="ECO:0008006" key="3">
    <source>
        <dbReference type="Google" id="ProtNLM"/>
    </source>
</evidence>
<sequence length="153" mass="16518">MNRARLYAMIHLAVKRLGWDDGTYRAWLEKHTSKRSCSECSDSQLSLAADLLRDLGALDQPAPIPAGGSGPDRPTQAQLRAVTAAAKNCGLSGAFNDPALLTLCRRIAKVDNIRFLDRHGVSALINALDGWAASKARRRKAGKATDAHESRAV</sequence>
<evidence type="ECO:0000313" key="2">
    <source>
        <dbReference type="Proteomes" id="UP000662914"/>
    </source>
</evidence>